<evidence type="ECO:0000256" key="5">
    <source>
        <dbReference type="ARBA" id="ARBA00023125"/>
    </source>
</evidence>
<dbReference type="NCBIfam" id="TIGR01063">
    <property type="entry name" value="gyrA"/>
    <property type="match status" value="1"/>
</dbReference>
<evidence type="ECO:0000256" key="4">
    <source>
        <dbReference type="ARBA" id="ARBA00023029"/>
    </source>
</evidence>
<dbReference type="Gene3D" id="3.90.199.10">
    <property type="entry name" value="Topoisomerase II, domain 5"/>
    <property type="match status" value="1"/>
</dbReference>
<dbReference type="InterPro" id="IPR013757">
    <property type="entry name" value="Topo_IIA_A_a_sf"/>
</dbReference>
<keyword evidence="4 7" id="KW-0799">Topoisomerase</keyword>
<dbReference type="AlphaFoldDB" id="A0A2M7AXB2"/>
<dbReference type="NCBIfam" id="NF004043">
    <property type="entry name" value="PRK05560.1"/>
    <property type="match status" value="1"/>
</dbReference>
<proteinExistence type="inferred from homology"/>
<sequence length="815" mass="89914">MQECYLDYAMSVIVSRALPDVRDGLKPVQRRILYAMHTMGLKPSGGFRKSATVVGEVIGKYHPHGDIPIYDAMAHLAQKFAMRYPLVNGQGNWGSLDGDKPAAMRYTEAKLATISEALLQDIEKNTVNFVENYDRTKKMPAVLPASVPQLLLNGSLGIAVGMATSIPPHNLGELIDGCCLLIDDPQTTNEDLMEIVKGPDFPGGGIIYDRPQIIQAYATGHGPIVCRAKAEINEGRKGKWQIIISEIPFQVNKATLLEKLALLVKQKKIEGIKNIRDESDKKGLRIVIDLKPDTTPQQTLNQLFKLTELQKTFNLNLLALEEGIQPQVFSLKGVLEAFLKHRHQVVIRRAQFALDAAKARAHILEGLSKALDRIDEVITTIRSSQNRDSAHKNLVKKFAFSDAQAEAILEMRLQTLAGLERKKIKDELAEKLKLIAELIELLASPQKIDAMIKNELSLTKEKFADARRTKVIKGKINALSDEDLIQEQNIIITLTKDGYIKRTTPKTYRSQKKGGKGVSGMATKPGDIVKHCVNCSSLAQLLLFTDQGHVFKIPAYTIPEAQRVAKGKSILNLVQLTSQEKITAILPLDKNQTNGFLVMATKNGIIKKTSIDEFNNLHRSGMKAINLSSGDRLGWAEISSGKDEILLITSRGQAIRFKENDLRPLGRATAGVHGISLTKDDKVIGMGIIEKNPIKEVASKNGNNQIATTPENKSNKNYLLVVTEKGIGKRSALGYYRLQHRGGQGIKTIRIAAKTGPIIYAQIVPEQEKDLIVISQKGQVIRLALGSVPKQNRITQGVRIMKLAENDKVASVTCV</sequence>
<dbReference type="GO" id="GO:0003677">
    <property type="term" value="F:DNA binding"/>
    <property type="evidence" value="ECO:0007669"/>
    <property type="project" value="UniProtKB-UniRule"/>
</dbReference>
<comment type="caution">
    <text evidence="9">The sequence shown here is derived from an EMBL/GenBank/DDBJ whole genome shotgun (WGS) entry which is preliminary data.</text>
</comment>
<dbReference type="InterPro" id="IPR002205">
    <property type="entry name" value="Topo_IIA_dom_A"/>
</dbReference>
<dbReference type="GO" id="GO:0009330">
    <property type="term" value="C:DNA topoisomerase type II (double strand cut, ATP-hydrolyzing) complex"/>
    <property type="evidence" value="ECO:0007669"/>
    <property type="project" value="TreeGrafter"/>
</dbReference>
<dbReference type="Gene3D" id="2.120.10.90">
    <property type="entry name" value="DNA gyrase/topoisomerase IV, subunit A, C-terminal"/>
    <property type="match status" value="1"/>
</dbReference>
<dbReference type="InterPro" id="IPR006691">
    <property type="entry name" value="GyrA/parC_rep"/>
</dbReference>
<feature type="domain" description="Topo IIA-type catalytic" evidence="8">
    <location>
        <begin position="18"/>
        <end position="484"/>
    </location>
</feature>
<dbReference type="Gene3D" id="1.10.268.10">
    <property type="entry name" value="Topoisomerase, domain 3"/>
    <property type="match status" value="1"/>
</dbReference>
<dbReference type="EC" id="5.6.2.2" evidence="3"/>
<dbReference type="Pfam" id="PF03989">
    <property type="entry name" value="DNA_gyraseA_C"/>
    <property type="match status" value="6"/>
</dbReference>
<name>A0A2M7AXB2_9BACT</name>
<dbReference type="InterPro" id="IPR035516">
    <property type="entry name" value="Gyrase/topoIV_suA_C"/>
</dbReference>
<reference evidence="10" key="1">
    <citation type="submission" date="2017-09" db="EMBL/GenBank/DDBJ databases">
        <title>Depth-based differentiation of microbial function through sediment-hosted aquifers and enrichment of novel symbionts in the deep terrestrial subsurface.</title>
        <authorList>
            <person name="Probst A.J."/>
            <person name="Ladd B."/>
            <person name="Jarett J.K."/>
            <person name="Geller-Mcgrath D.E."/>
            <person name="Sieber C.M.K."/>
            <person name="Emerson J.B."/>
            <person name="Anantharaman K."/>
            <person name="Thomas B.C."/>
            <person name="Malmstrom R."/>
            <person name="Stieglmeier M."/>
            <person name="Klingl A."/>
            <person name="Woyke T."/>
            <person name="Ryan C.M."/>
            <person name="Banfield J.F."/>
        </authorList>
    </citation>
    <scope>NUCLEOTIDE SEQUENCE [LARGE SCALE GENOMIC DNA]</scope>
</reference>
<comment type="catalytic activity">
    <reaction evidence="1 7">
        <text>ATP-dependent breakage, passage and rejoining of double-stranded DNA.</text>
        <dbReference type="EC" id="5.6.2.2"/>
    </reaction>
</comment>
<dbReference type="CDD" id="cd00187">
    <property type="entry name" value="TOP4c"/>
    <property type="match status" value="1"/>
</dbReference>
<protein>
    <recommendedName>
        <fullName evidence="3">DNA topoisomerase (ATP-hydrolyzing)</fullName>
        <ecNumber evidence="3">5.6.2.2</ecNumber>
    </recommendedName>
</protein>
<dbReference type="FunFam" id="1.10.268.10:FF:000001">
    <property type="entry name" value="DNA gyrase subunit A"/>
    <property type="match status" value="1"/>
</dbReference>
<evidence type="ECO:0000256" key="6">
    <source>
        <dbReference type="ARBA" id="ARBA00023235"/>
    </source>
</evidence>
<accession>A0A2M7AXB2</accession>
<gene>
    <name evidence="9" type="ORF">COS76_02150</name>
</gene>
<dbReference type="Proteomes" id="UP000228775">
    <property type="component" value="Unassembled WGS sequence"/>
</dbReference>
<dbReference type="PROSITE" id="PS52040">
    <property type="entry name" value="TOPO_IIA"/>
    <property type="match status" value="1"/>
</dbReference>
<keyword evidence="5 7" id="KW-0238">DNA-binding</keyword>
<organism evidence="9 10">
    <name type="scientific">Candidatus Portnoybacteria bacterium CG06_land_8_20_14_3_00_39_12</name>
    <dbReference type="NCBI Taxonomy" id="1974809"/>
    <lineage>
        <taxon>Bacteria</taxon>
        <taxon>Candidatus Portnoyibacteriota</taxon>
    </lineage>
</organism>
<evidence type="ECO:0000256" key="7">
    <source>
        <dbReference type="PROSITE-ProRule" id="PRU01384"/>
    </source>
</evidence>
<evidence type="ECO:0000313" key="10">
    <source>
        <dbReference type="Proteomes" id="UP000228775"/>
    </source>
</evidence>
<feature type="active site" description="O-(5'-phospho-DNA)-tyrosine intermediate" evidence="7">
    <location>
        <position position="106"/>
    </location>
</feature>
<dbReference type="PANTHER" id="PTHR43493:SF5">
    <property type="entry name" value="DNA GYRASE SUBUNIT A, CHLOROPLASTIC_MITOCHONDRIAL"/>
    <property type="match status" value="1"/>
</dbReference>
<dbReference type="GO" id="GO:0006265">
    <property type="term" value="P:DNA topological change"/>
    <property type="evidence" value="ECO:0007669"/>
    <property type="project" value="UniProtKB-UniRule"/>
</dbReference>
<dbReference type="PANTHER" id="PTHR43493">
    <property type="entry name" value="DNA GYRASE/TOPOISOMERASE SUBUNIT A"/>
    <property type="match status" value="1"/>
</dbReference>
<evidence type="ECO:0000256" key="1">
    <source>
        <dbReference type="ARBA" id="ARBA00000185"/>
    </source>
</evidence>
<evidence type="ECO:0000259" key="8">
    <source>
        <dbReference type="PROSITE" id="PS52040"/>
    </source>
</evidence>
<evidence type="ECO:0000256" key="3">
    <source>
        <dbReference type="ARBA" id="ARBA00012895"/>
    </source>
</evidence>
<dbReference type="SUPFAM" id="SSF56719">
    <property type="entry name" value="Type II DNA topoisomerase"/>
    <property type="match status" value="1"/>
</dbReference>
<dbReference type="Pfam" id="PF00521">
    <property type="entry name" value="DNA_topoisoIV"/>
    <property type="match status" value="1"/>
</dbReference>
<dbReference type="SUPFAM" id="SSF101904">
    <property type="entry name" value="GyrA/ParC C-terminal domain-like"/>
    <property type="match status" value="1"/>
</dbReference>
<comment type="similarity">
    <text evidence="2">Belongs to the type II topoisomerase GyrA/ParC subunit family.</text>
</comment>
<dbReference type="InterPro" id="IPR013758">
    <property type="entry name" value="Topo_IIA_A/C_ab"/>
</dbReference>
<dbReference type="NCBIfam" id="NF004044">
    <property type="entry name" value="PRK05561.1"/>
    <property type="match status" value="1"/>
</dbReference>
<dbReference type="InterPro" id="IPR050220">
    <property type="entry name" value="Type_II_DNA_Topoisomerases"/>
</dbReference>
<evidence type="ECO:0000313" key="9">
    <source>
        <dbReference type="EMBL" id="PIU75199.1"/>
    </source>
</evidence>
<dbReference type="Gene3D" id="3.30.1360.40">
    <property type="match status" value="1"/>
</dbReference>
<dbReference type="GO" id="GO:0005524">
    <property type="term" value="F:ATP binding"/>
    <property type="evidence" value="ECO:0007669"/>
    <property type="project" value="InterPro"/>
</dbReference>
<dbReference type="GO" id="GO:0003918">
    <property type="term" value="F:DNA topoisomerase type II (double strand cut, ATP-hydrolyzing) activity"/>
    <property type="evidence" value="ECO:0007669"/>
    <property type="project" value="UniProtKB-EC"/>
</dbReference>
<keyword evidence="6 7" id="KW-0413">Isomerase</keyword>
<dbReference type="GO" id="GO:0005737">
    <property type="term" value="C:cytoplasm"/>
    <property type="evidence" value="ECO:0007669"/>
    <property type="project" value="TreeGrafter"/>
</dbReference>
<evidence type="ECO:0000256" key="2">
    <source>
        <dbReference type="ARBA" id="ARBA00008263"/>
    </source>
</evidence>
<dbReference type="SMART" id="SM00434">
    <property type="entry name" value="TOP4c"/>
    <property type="match status" value="1"/>
</dbReference>
<dbReference type="InterPro" id="IPR013760">
    <property type="entry name" value="Topo_IIA-like_dom_sf"/>
</dbReference>
<dbReference type="FunFam" id="3.30.1360.40:FF:000002">
    <property type="entry name" value="DNA gyrase subunit A"/>
    <property type="match status" value="1"/>
</dbReference>
<dbReference type="EMBL" id="PEVY01000045">
    <property type="protein sequence ID" value="PIU75199.1"/>
    <property type="molecule type" value="Genomic_DNA"/>
</dbReference>